<proteinExistence type="predicted"/>
<accession>A0A644VAD9</accession>
<comment type="caution">
    <text evidence="1">The sequence shown here is derived from an EMBL/GenBank/DDBJ whole genome shotgun (WGS) entry which is preliminary data.</text>
</comment>
<dbReference type="AlphaFoldDB" id="A0A644VAD9"/>
<protein>
    <submittedName>
        <fullName evidence="1">Uncharacterized protein</fullName>
    </submittedName>
</protein>
<name>A0A644VAD9_9ZZZZ</name>
<sequence>MSNTGRMAIDDNAVIRKFNRRKGKDLGVTEY</sequence>
<evidence type="ECO:0000313" key="1">
    <source>
        <dbReference type="EMBL" id="MPL88211.1"/>
    </source>
</evidence>
<dbReference type="EMBL" id="VSSQ01000253">
    <property type="protein sequence ID" value="MPL88211.1"/>
    <property type="molecule type" value="Genomic_DNA"/>
</dbReference>
<gene>
    <name evidence="1" type="ORF">SDC9_34229</name>
</gene>
<reference evidence="1" key="1">
    <citation type="submission" date="2019-08" db="EMBL/GenBank/DDBJ databases">
        <authorList>
            <person name="Kucharzyk K."/>
            <person name="Murdoch R.W."/>
            <person name="Higgins S."/>
            <person name="Loffler F."/>
        </authorList>
    </citation>
    <scope>NUCLEOTIDE SEQUENCE</scope>
</reference>
<organism evidence="1">
    <name type="scientific">bioreactor metagenome</name>
    <dbReference type="NCBI Taxonomy" id="1076179"/>
    <lineage>
        <taxon>unclassified sequences</taxon>
        <taxon>metagenomes</taxon>
        <taxon>ecological metagenomes</taxon>
    </lineage>
</organism>